<gene>
    <name evidence="2" type="ORF">J2804_003142</name>
</gene>
<keyword evidence="3" id="KW-1185">Reference proteome</keyword>
<dbReference type="EMBL" id="JAVDRP010000005">
    <property type="protein sequence ID" value="MDR6409737.1"/>
    <property type="molecule type" value="Genomic_DNA"/>
</dbReference>
<accession>A0ABU1LSK1</accession>
<feature type="region of interest" description="Disordered" evidence="1">
    <location>
        <begin position="97"/>
        <end position="153"/>
    </location>
</feature>
<protein>
    <submittedName>
        <fullName evidence="2">Uncharacterized protein</fullName>
    </submittedName>
</protein>
<dbReference type="Proteomes" id="UP001264340">
    <property type="component" value="Unassembled WGS sequence"/>
</dbReference>
<name>A0ABU1LSK1_9BURK</name>
<feature type="compositionally biased region" description="Basic and acidic residues" evidence="1">
    <location>
        <begin position="110"/>
        <end position="124"/>
    </location>
</feature>
<organism evidence="2 3">
    <name type="scientific">Paraburkholderia terricola</name>
    <dbReference type="NCBI Taxonomy" id="169427"/>
    <lineage>
        <taxon>Bacteria</taxon>
        <taxon>Pseudomonadati</taxon>
        <taxon>Pseudomonadota</taxon>
        <taxon>Betaproteobacteria</taxon>
        <taxon>Burkholderiales</taxon>
        <taxon>Burkholderiaceae</taxon>
        <taxon>Paraburkholderia</taxon>
    </lineage>
</organism>
<dbReference type="GeneID" id="301982946"/>
<reference evidence="2 3" key="1">
    <citation type="submission" date="2023-07" db="EMBL/GenBank/DDBJ databases">
        <title>Sorghum-associated microbial communities from plants grown in Nebraska, USA.</title>
        <authorList>
            <person name="Schachtman D."/>
        </authorList>
    </citation>
    <scope>NUCLEOTIDE SEQUENCE [LARGE SCALE GENOMIC DNA]</scope>
    <source>
        <strain evidence="2 3">DS1316</strain>
    </source>
</reference>
<comment type="caution">
    <text evidence="2">The sequence shown here is derived from an EMBL/GenBank/DDBJ whole genome shotgun (WGS) entry which is preliminary data.</text>
</comment>
<dbReference type="RefSeq" id="WP_244220052.1">
    <property type="nucleotide sequence ID" value="NZ_CP024942.1"/>
</dbReference>
<feature type="compositionally biased region" description="Basic and acidic residues" evidence="1">
    <location>
        <begin position="131"/>
        <end position="142"/>
    </location>
</feature>
<evidence type="ECO:0000313" key="2">
    <source>
        <dbReference type="EMBL" id="MDR6409737.1"/>
    </source>
</evidence>
<evidence type="ECO:0000256" key="1">
    <source>
        <dbReference type="SAM" id="MobiDB-lite"/>
    </source>
</evidence>
<proteinExistence type="predicted"/>
<sequence length="278" mass="30881">MAGDWIKMRADLHTHPKVVRILSALNAVKHAHTVSDALRVVGALHAVWCVFDTHSDDGYLHGYMPETMDAVIGWPGFTQAMIDVGWAAVDGETLVMPGFSEHNGQSAKRRAQETRRKQDARSDVRNLSAPDADKKRSREEKRRSKPPIPPVGGIASCADAAIAATKTNNSRRAKTAIALTTFLENCRSSGEKPIPEGDSIFDYAAKAGIPNDILLMHWQEFKARYCEEGAKHQKDWRAVYRNSVRGNWYKLWRMDGNGACTLTTVGEQAKRAHMKESA</sequence>
<evidence type="ECO:0000313" key="3">
    <source>
        <dbReference type="Proteomes" id="UP001264340"/>
    </source>
</evidence>